<dbReference type="Gene3D" id="3.60.40.10">
    <property type="entry name" value="PPM-type phosphatase domain"/>
    <property type="match status" value="1"/>
</dbReference>
<dbReference type="GO" id="GO:0016791">
    <property type="term" value="F:phosphatase activity"/>
    <property type="evidence" value="ECO:0007669"/>
    <property type="project" value="TreeGrafter"/>
</dbReference>
<protein>
    <submittedName>
        <fullName evidence="6">Serine/threonine protein kinases</fullName>
    </submittedName>
</protein>
<keyword evidence="4" id="KW-0732">Signal</keyword>
<dbReference type="OrthoDB" id="9806995at2"/>
<dbReference type="Pfam" id="PF07228">
    <property type="entry name" value="SpoIIE"/>
    <property type="match status" value="1"/>
</dbReference>
<keyword evidence="6" id="KW-0723">Serine/threonine-protein kinase</keyword>
<dbReference type="Gene3D" id="2.130.10.10">
    <property type="entry name" value="YVTN repeat-like/Quinoprotein amine dehydrogenase"/>
    <property type="match status" value="2"/>
</dbReference>
<dbReference type="PANTHER" id="PTHR43156">
    <property type="entry name" value="STAGE II SPORULATION PROTEIN E-RELATED"/>
    <property type="match status" value="1"/>
</dbReference>
<name>A1ZGF5_MICM2</name>
<dbReference type="Gene3D" id="2.60.40.10">
    <property type="entry name" value="Immunoglobulins"/>
    <property type="match status" value="1"/>
</dbReference>
<feature type="chain" id="PRO_5002641868" evidence="4">
    <location>
        <begin position="22"/>
        <end position="1101"/>
    </location>
</feature>
<feature type="signal peptide" evidence="4">
    <location>
        <begin position="1"/>
        <end position="21"/>
    </location>
</feature>
<organism evidence="6 7">
    <name type="scientific">Microscilla marina ATCC 23134</name>
    <dbReference type="NCBI Taxonomy" id="313606"/>
    <lineage>
        <taxon>Bacteria</taxon>
        <taxon>Pseudomonadati</taxon>
        <taxon>Bacteroidota</taxon>
        <taxon>Cytophagia</taxon>
        <taxon>Cytophagales</taxon>
        <taxon>Microscillaceae</taxon>
        <taxon>Microscilla</taxon>
    </lineage>
</organism>
<evidence type="ECO:0000259" key="5">
    <source>
        <dbReference type="SMART" id="SM00331"/>
    </source>
</evidence>
<dbReference type="GO" id="GO:0004674">
    <property type="term" value="F:protein serine/threonine kinase activity"/>
    <property type="evidence" value="ECO:0007669"/>
    <property type="project" value="UniProtKB-KW"/>
</dbReference>
<proteinExistence type="predicted"/>
<dbReference type="eggNOG" id="COG3292">
    <property type="taxonomic scope" value="Bacteria"/>
</dbReference>
<dbReference type="InterPro" id="IPR015943">
    <property type="entry name" value="WD40/YVTN_repeat-like_dom_sf"/>
</dbReference>
<keyword evidence="1" id="KW-0378">Hydrolase</keyword>
<dbReference type="InterPro" id="IPR011123">
    <property type="entry name" value="Y_Y_Y"/>
</dbReference>
<keyword evidence="3" id="KW-1133">Transmembrane helix</keyword>
<keyword evidence="6" id="KW-0808">Transferase</keyword>
<dbReference type="Pfam" id="PF07495">
    <property type="entry name" value="Y_Y_Y"/>
    <property type="match status" value="1"/>
</dbReference>
<feature type="transmembrane region" description="Helical" evidence="3">
    <location>
        <begin position="763"/>
        <end position="783"/>
    </location>
</feature>
<keyword evidence="7" id="KW-1185">Reference proteome</keyword>
<sequence>MMKLFLIINVLLVYAATVSQAQTPYVTKHLPKDYKGGYQSWALTQDKTGMVYVGDNFGILQYDGKEWRKFPIKNKGFVFAIGYYQDTLFVGSNNELGYLGYDSTGQNRKYVSLIPSIPKEQRKFKTIRTILPLDKGVAFIDWFKKALIYQNGKFTYVDPDDSTIYNKGQFAPIAKKGKQVFHFNNNIYAQAGSDLFAWNGKKLVKTNLLQGVKNLPDIWRIINYSQDTLLAFDAKTHQMRWLYLKNGKFQREEAFTTELDNVFAKLNTTFVIYYFKVLNNGSIALTIKNKGLYVLGKDGKIQRFIASNRDTPTLLIYNFDFDKEGNIWTLGEKGIGQIHNNSSFTYWDKRHGFSGQILRMTYHNQRLYVGTMNGLSFLNKQGRFEEVKGIKDGVWDFLEHQGRFYVAHTGTIYEMKNGKPERIVDQAYTQTLVALKNAPSKLMIGTYNQGLFLMAQKKGKWIKKKVKGEKVTAKIYSIIEDKDESLWIHDFQLGIFRVWLNAAKDSVVKQVVYTAKDGLPSTAANIVFRLKNGQLIFGTTDGIYAFDRAKKRFHPHPILHAYTKGKQVYYIYETRKGNLFIQIKKPDKVELAMLKATSNNGYTLVEKPFRAIQTSLDSEAIIELTDGRVAIAKDQTMILYDDQWKKSPPNTYQTIIRKVFINNDSLLFTENSLHSVSLDYQFNTLRFDYASLFYEHSNQNQYQFRLKGFQEKWSKWSIERNTNYTNLPEGNYVFEVRAKNAHGDLSKLARFEFKVYPPWHRTWWAYTLYVVCAILFVLIVLRINASRLLKQKASLEKKVQQRTVELQHKQEEIMVQHEELQQQHEEITAQRDFIEKKNQQLYQKNLQVKKSIEAAKLIQDAILPFNDRMQGIFKNYFVLFRPRDIVSGDFYWADKTKDGKDIRLVAAIDCTGHGVPGAFMSMMSYTLLNEIVHQKNIIQPAQILETLKSELKHALQREKTGNQSGMDMALCNIQYLPDGTVKVVFGGAKRPMYYIKSDSQEFGEVKGSRISIGIVPRNHQVFEEHTLTLHKNDLIFLTTDGYSDQNNVARKSFGSQKLKKLLASQALKPMSEQQRVLEENLDEYMHQTSQRDDILVVGIKL</sequence>
<evidence type="ECO:0000313" key="6">
    <source>
        <dbReference type="EMBL" id="EAY30572.1"/>
    </source>
</evidence>
<dbReference type="eggNOG" id="COG2208">
    <property type="taxonomic scope" value="Bacteria"/>
</dbReference>
<feature type="domain" description="PPM-type phosphatase" evidence="5">
    <location>
        <begin position="868"/>
        <end position="1101"/>
    </location>
</feature>
<dbReference type="EMBL" id="AAWS01000006">
    <property type="protein sequence ID" value="EAY30572.1"/>
    <property type="molecule type" value="Genomic_DNA"/>
</dbReference>
<reference evidence="6 7" key="1">
    <citation type="submission" date="2007-01" db="EMBL/GenBank/DDBJ databases">
        <authorList>
            <person name="Haygood M."/>
            <person name="Podell S."/>
            <person name="Anderson C."/>
            <person name="Hopkinson B."/>
            <person name="Roe K."/>
            <person name="Barbeau K."/>
            <person name="Gaasterland T."/>
            <person name="Ferriera S."/>
            <person name="Johnson J."/>
            <person name="Kravitz S."/>
            <person name="Beeson K."/>
            <person name="Sutton G."/>
            <person name="Rogers Y.-H."/>
            <person name="Friedman R."/>
            <person name="Frazier M."/>
            <person name="Venter J.C."/>
        </authorList>
    </citation>
    <scope>NUCLEOTIDE SEQUENCE [LARGE SCALE GENOMIC DNA]</scope>
    <source>
        <strain evidence="6 7">ATCC 23134</strain>
    </source>
</reference>
<dbReference type="InterPro" id="IPR052016">
    <property type="entry name" value="Bact_Sigma-Reg"/>
</dbReference>
<dbReference type="RefSeq" id="WP_002694841.1">
    <property type="nucleotide sequence ID" value="NZ_AAWS01000006.1"/>
</dbReference>
<dbReference type="InterPro" id="IPR013783">
    <property type="entry name" value="Ig-like_fold"/>
</dbReference>
<dbReference type="InterPro" id="IPR036457">
    <property type="entry name" value="PPM-type-like_dom_sf"/>
</dbReference>
<dbReference type="SUPFAM" id="SSF63829">
    <property type="entry name" value="Calcium-dependent phosphotriesterase"/>
    <property type="match status" value="1"/>
</dbReference>
<accession>A1ZGF5</accession>
<evidence type="ECO:0000256" key="1">
    <source>
        <dbReference type="ARBA" id="ARBA00022801"/>
    </source>
</evidence>
<dbReference type="InterPro" id="IPR001932">
    <property type="entry name" value="PPM-type_phosphatase-like_dom"/>
</dbReference>
<dbReference type="AlphaFoldDB" id="A1ZGF5"/>
<keyword evidence="2" id="KW-0175">Coiled coil</keyword>
<comment type="caution">
    <text evidence="6">The sequence shown here is derived from an EMBL/GenBank/DDBJ whole genome shotgun (WGS) entry which is preliminary data.</text>
</comment>
<keyword evidence="6" id="KW-0418">Kinase</keyword>
<keyword evidence="3" id="KW-0472">Membrane</keyword>
<keyword evidence="3" id="KW-0812">Transmembrane</keyword>
<evidence type="ECO:0000256" key="2">
    <source>
        <dbReference type="SAM" id="Coils"/>
    </source>
</evidence>
<evidence type="ECO:0000256" key="3">
    <source>
        <dbReference type="SAM" id="Phobius"/>
    </source>
</evidence>
<dbReference type="PANTHER" id="PTHR43156:SF9">
    <property type="entry name" value="HAMP DOMAIN-CONTAINING PROTEIN"/>
    <property type="match status" value="1"/>
</dbReference>
<dbReference type="Proteomes" id="UP000004095">
    <property type="component" value="Unassembled WGS sequence"/>
</dbReference>
<evidence type="ECO:0000313" key="7">
    <source>
        <dbReference type="Proteomes" id="UP000004095"/>
    </source>
</evidence>
<dbReference type="SMART" id="SM00331">
    <property type="entry name" value="PP2C_SIG"/>
    <property type="match status" value="1"/>
</dbReference>
<gene>
    <name evidence="6" type="ORF">M23134_03210</name>
</gene>
<evidence type="ECO:0000256" key="4">
    <source>
        <dbReference type="SAM" id="SignalP"/>
    </source>
</evidence>
<feature type="coiled-coil region" evidence="2">
    <location>
        <begin position="792"/>
        <end position="844"/>
    </location>
</feature>